<dbReference type="InterPro" id="IPR002767">
    <property type="entry name" value="Thiamine_BP"/>
</dbReference>
<evidence type="ECO:0000313" key="4">
    <source>
        <dbReference type="EMBL" id="KAG7562886.1"/>
    </source>
</evidence>
<dbReference type="NCBIfam" id="TIGR00106">
    <property type="entry name" value="MTH1187 family thiamine-binding protein"/>
    <property type="match status" value="1"/>
</dbReference>
<accession>A0A8K0JU77</accession>
<sequence>MSNQEINDGEELWAVADLCLIPMGVADPSVGPQIAECQRVLEKSGVEYTMHGYGTNIEGPWSKVTKVIYDCHVAVHKLGTPRISSDIRIGTRVDRKITGGGNKGKKERVEQILAKDKEQSTSA</sequence>
<keyword evidence="5" id="KW-1185">Reference proteome</keyword>
<dbReference type="PANTHER" id="PTHR33777:SF1">
    <property type="entry name" value="UPF0045 PROTEIN ECM15"/>
    <property type="match status" value="1"/>
</dbReference>
<comment type="caution">
    <text evidence="4">The sequence shown here is derived from an EMBL/GenBank/DDBJ whole genome shotgun (WGS) entry which is preliminary data.</text>
</comment>
<comment type="similarity">
    <text evidence="1">Belongs to the UPF0045 family.</text>
</comment>
<dbReference type="PANTHER" id="PTHR33777">
    <property type="entry name" value="UPF0045 PROTEIN ECM15"/>
    <property type="match status" value="1"/>
</dbReference>
<organism evidence="4 5">
    <name type="scientific">Filobasidium floriforme</name>
    <dbReference type="NCBI Taxonomy" id="5210"/>
    <lineage>
        <taxon>Eukaryota</taxon>
        <taxon>Fungi</taxon>
        <taxon>Dikarya</taxon>
        <taxon>Basidiomycota</taxon>
        <taxon>Agaricomycotina</taxon>
        <taxon>Tremellomycetes</taxon>
        <taxon>Filobasidiales</taxon>
        <taxon>Filobasidiaceae</taxon>
        <taxon>Filobasidium</taxon>
    </lineage>
</organism>
<dbReference type="Proteomes" id="UP000812966">
    <property type="component" value="Unassembled WGS sequence"/>
</dbReference>
<evidence type="ECO:0000256" key="1">
    <source>
        <dbReference type="ARBA" id="ARBA00010272"/>
    </source>
</evidence>
<protein>
    <recommendedName>
        <fullName evidence="3">Thiamine-binding protein domain-containing protein</fullName>
    </recommendedName>
</protein>
<gene>
    <name evidence="4" type="ORF">FFLO_01715</name>
</gene>
<dbReference type="AlphaFoldDB" id="A0A8K0JU77"/>
<feature type="region of interest" description="Disordered" evidence="2">
    <location>
        <begin position="97"/>
        <end position="123"/>
    </location>
</feature>
<dbReference type="InterPro" id="IPR029756">
    <property type="entry name" value="MTH1187/YkoF-like"/>
</dbReference>
<dbReference type="OrthoDB" id="5587367at2759"/>
<name>A0A8K0JU77_9TREE</name>
<proteinExistence type="inferred from homology"/>
<evidence type="ECO:0000313" key="5">
    <source>
        <dbReference type="Proteomes" id="UP000812966"/>
    </source>
</evidence>
<evidence type="ECO:0000256" key="2">
    <source>
        <dbReference type="SAM" id="MobiDB-lite"/>
    </source>
</evidence>
<feature type="domain" description="Thiamine-binding protein" evidence="3">
    <location>
        <begin position="16"/>
        <end position="98"/>
    </location>
</feature>
<reference evidence="4" key="1">
    <citation type="submission" date="2020-04" db="EMBL/GenBank/DDBJ databases">
        <title>Analysis of mating type loci in Filobasidium floriforme.</title>
        <authorList>
            <person name="Nowrousian M."/>
        </authorList>
    </citation>
    <scope>NUCLEOTIDE SEQUENCE</scope>
    <source>
        <strain evidence="4">CBS 6242</strain>
    </source>
</reference>
<feature type="compositionally biased region" description="Basic and acidic residues" evidence="2">
    <location>
        <begin position="107"/>
        <end position="123"/>
    </location>
</feature>
<dbReference type="GO" id="GO:0005829">
    <property type="term" value="C:cytosol"/>
    <property type="evidence" value="ECO:0007669"/>
    <property type="project" value="TreeGrafter"/>
</dbReference>
<dbReference type="InterPro" id="IPR051614">
    <property type="entry name" value="UPF0045_domain"/>
</dbReference>
<dbReference type="SUPFAM" id="SSF89957">
    <property type="entry name" value="MTH1187/YkoF-like"/>
    <property type="match status" value="1"/>
</dbReference>
<dbReference type="Pfam" id="PF01910">
    <property type="entry name" value="Thiamine_BP"/>
    <property type="match status" value="1"/>
</dbReference>
<evidence type="ECO:0000259" key="3">
    <source>
        <dbReference type="Pfam" id="PF01910"/>
    </source>
</evidence>
<dbReference type="EMBL" id="JABELV010000024">
    <property type="protein sequence ID" value="KAG7562886.1"/>
    <property type="molecule type" value="Genomic_DNA"/>
</dbReference>
<dbReference type="Gene3D" id="3.30.70.930">
    <property type="match status" value="1"/>
</dbReference>